<keyword evidence="5" id="KW-0285">Flavoprotein</keyword>
<evidence type="ECO:0000256" key="8">
    <source>
        <dbReference type="ARBA" id="ARBA00023002"/>
    </source>
</evidence>
<protein>
    <submittedName>
        <fullName evidence="11">FAD-containing monooxygenase EthA</fullName>
    </submittedName>
</protein>
<evidence type="ECO:0000256" key="6">
    <source>
        <dbReference type="ARBA" id="ARBA00022827"/>
    </source>
</evidence>
<evidence type="ECO:0000256" key="9">
    <source>
        <dbReference type="ARBA" id="ARBA00023033"/>
    </source>
</evidence>
<dbReference type="FunFam" id="3.50.50.60:FF:000228">
    <property type="entry name" value="FAD-containing monooxygenase EthA"/>
    <property type="match status" value="1"/>
</dbReference>
<keyword evidence="6" id="KW-0274">FAD</keyword>
<dbReference type="GO" id="GO:0050661">
    <property type="term" value="F:NADP binding"/>
    <property type="evidence" value="ECO:0007669"/>
    <property type="project" value="InterPro"/>
</dbReference>
<organism evidence="11 12">
    <name type="scientific">Pseudomonas nitroreducens</name>
    <dbReference type="NCBI Taxonomy" id="46680"/>
    <lineage>
        <taxon>Bacteria</taxon>
        <taxon>Pseudomonadati</taxon>
        <taxon>Pseudomonadota</taxon>
        <taxon>Gammaproteobacteria</taxon>
        <taxon>Pseudomonadales</taxon>
        <taxon>Pseudomonadaceae</taxon>
        <taxon>Pseudomonas</taxon>
    </lineage>
</organism>
<dbReference type="FunFam" id="3.50.50.60:FF:000213">
    <property type="entry name" value="FAD-containing monooxygenase EthA"/>
    <property type="match status" value="1"/>
</dbReference>
<evidence type="ECO:0000256" key="10">
    <source>
        <dbReference type="ARBA" id="ARBA00023136"/>
    </source>
</evidence>
<dbReference type="GO" id="GO:0005886">
    <property type="term" value="C:plasma membrane"/>
    <property type="evidence" value="ECO:0007669"/>
    <property type="project" value="UniProtKB-SubCell"/>
</dbReference>
<keyword evidence="10" id="KW-0472">Membrane</keyword>
<proteinExistence type="inferred from homology"/>
<keyword evidence="4" id="KW-1003">Cell membrane</keyword>
<evidence type="ECO:0000256" key="3">
    <source>
        <dbReference type="ARBA" id="ARBA00010139"/>
    </source>
</evidence>
<dbReference type="InterPro" id="IPR051820">
    <property type="entry name" value="FAD-binding_MO"/>
</dbReference>
<dbReference type="SUPFAM" id="SSF51905">
    <property type="entry name" value="FAD/NAD(P)-binding domain"/>
    <property type="match status" value="1"/>
</dbReference>
<accession>A0A246F7A4</accession>
<dbReference type="Pfam" id="PF00743">
    <property type="entry name" value="FMO-like"/>
    <property type="match status" value="1"/>
</dbReference>
<dbReference type="Proteomes" id="UP000198145">
    <property type="component" value="Unassembled WGS sequence"/>
</dbReference>
<keyword evidence="7" id="KW-0521">NADP</keyword>
<evidence type="ECO:0000313" key="11">
    <source>
        <dbReference type="EMBL" id="OWP49095.1"/>
    </source>
</evidence>
<dbReference type="GO" id="GO:0004499">
    <property type="term" value="F:N,N-dimethylaniline monooxygenase activity"/>
    <property type="evidence" value="ECO:0007669"/>
    <property type="project" value="InterPro"/>
</dbReference>
<evidence type="ECO:0000256" key="7">
    <source>
        <dbReference type="ARBA" id="ARBA00022857"/>
    </source>
</evidence>
<comment type="subcellular location">
    <subcellularLocation>
        <location evidence="2">Cell membrane</location>
    </subcellularLocation>
</comment>
<keyword evidence="9 11" id="KW-0503">Monooxygenase</keyword>
<dbReference type="AlphaFoldDB" id="A0A246F7A4"/>
<dbReference type="PANTHER" id="PTHR43872">
    <property type="entry name" value="MONOOXYGENASE, PUTATIVE (AFU_ORTHOLOGUE AFUA_8G02570)-RELATED"/>
    <property type="match status" value="1"/>
</dbReference>
<keyword evidence="8" id="KW-0560">Oxidoreductase</keyword>
<comment type="caution">
    <text evidence="11">The sequence shown here is derived from an EMBL/GenBank/DDBJ whole genome shotgun (WGS) entry which is preliminary data.</text>
</comment>
<dbReference type="EMBL" id="NJBA01000007">
    <property type="protein sequence ID" value="OWP49095.1"/>
    <property type="molecule type" value="Genomic_DNA"/>
</dbReference>
<name>A0A246F7A4_PSENT</name>
<dbReference type="RefSeq" id="WP_088420125.1">
    <property type="nucleotide sequence ID" value="NZ_NJBA01000007.1"/>
</dbReference>
<gene>
    <name evidence="11" type="ORF">CEG18_20360</name>
</gene>
<dbReference type="Pfam" id="PF13450">
    <property type="entry name" value="NAD_binding_8"/>
    <property type="match status" value="1"/>
</dbReference>
<evidence type="ECO:0000313" key="12">
    <source>
        <dbReference type="Proteomes" id="UP000198145"/>
    </source>
</evidence>
<evidence type="ECO:0000256" key="4">
    <source>
        <dbReference type="ARBA" id="ARBA00022475"/>
    </source>
</evidence>
<comment type="similarity">
    <text evidence="3">Belongs to the FAD-binding monooxygenase family.</text>
</comment>
<sequence>MSVEHLDVLIIGAGLSGIGAACHLQKQCPGKSYAILEGREAMGGTWDLFRYPGIRSDSDMYTLGYNFKPWTDPKAIADGPSILSYIRETAREYRVEDKVRYRHRVLKADWDSASARWNLAVQRGDEDEPVRMSAQFLFMCTGYYRYDAGYTPDFPGRESFAGQVIHPQLWPENFDYSGKRIVVIGSGATAVTLIPSLTDKAAHVTMLQRSPSYVITLPAKDPISNFLRHFLPEKWVYRQARARNVTMQMIFFMASKAFPGVVRKLMLKLANLQLGKDFDMRHFSPRYKPWDERVCCVPDGDLFKALRQGRASVVTDHIERFTEKGILLKSGQVLEADVIVTATGLDLVMFGGAELAIDGKPFDVTQSMGYRGIMLRDLPNLAAIVGYTNASWTLKADLSSEYFCRLINHLDAIGMRQCTPRQTHGSVKEEPFLNLNSGYIQRAADRMPKQGDRTPWKLYQNYALDLALLRFGKVEDGYLSFTSPKQRHAAAAPVEALES</sequence>
<dbReference type="eggNOG" id="COG2072">
    <property type="taxonomic scope" value="Bacteria"/>
</dbReference>
<dbReference type="Gene3D" id="3.50.50.60">
    <property type="entry name" value="FAD/NAD(P)-binding domain"/>
    <property type="match status" value="3"/>
</dbReference>
<reference evidence="11 12" key="1">
    <citation type="submission" date="2017-06" db="EMBL/GenBank/DDBJ databases">
        <title>Draft genome of Pseudomonas nitroreducens DF05.</title>
        <authorList>
            <person name="Iyer R."/>
        </authorList>
    </citation>
    <scope>NUCLEOTIDE SEQUENCE [LARGE SCALE GENOMIC DNA]</scope>
    <source>
        <strain evidence="11 12">DF05</strain>
    </source>
</reference>
<dbReference type="InterPro" id="IPR036188">
    <property type="entry name" value="FAD/NAD-bd_sf"/>
</dbReference>
<evidence type="ECO:0000256" key="1">
    <source>
        <dbReference type="ARBA" id="ARBA00001974"/>
    </source>
</evidence>
<evidence type="ECO:0000256" key="5">
    <source>
        <dbReference type="ARBA" id="ARBA00022630"/>
    </source>
</evidence>
<evidence type="ECO:0000256" key="2">
    <source>
        <dbReference type="ARBA" id="ARBA00004236"/>
    </source>
</evidence>
<dbReference type="GO" id="GO:0050660">
    <property type="term" value="F:flavin adenine dinucleotide binding"/>
    <property type="evidence" value="ECO:0007669"/>
    <property type="project" value="InterPro"/>
</dbReference>
<comment type="cofactor">
    <cofactor evidence="1">
        <name>FAD</name>
        <dbReference type="ChEBI" id="CHEBI:57692"/>
    </cofactor>
</comment>
<dbReference type="PANTHER" id="PTHR43872:SF1">
    <property type="entry name" value="MONOOXYGENASE, PUTATIVE (AFU_ORTHOLOGUE AFUA_8G02570)-RELATED"/>
    <property type="match status" value="1"/>
</dbReference>
<dbReference type="STRING" id="46680.GCA_000807755_06830"/>
<dbReference type="InterPro" id="IPR020946">
    <property type="entry name" value="Flavin_mOase-like"/>
</dbReference>